<accession>A0A8C4Q811</accession>
<dbReference type="GO" id="GO:0001727">
    <property type="term" value="F:lipid kinase activity"/>
    <property type="evidence" value="ECO:0007669"/>
    <property type="project" value="TreeGrafter"/>
</dbReference>
<dbReference type="Proteomes" id="UP000694388">
    <property type="component" value="Unplaced"/>
</dbReference>
<feature type="domain" description="DAGKc" evidence="1">
    <location>
        <begin position="170"/>
        <end position="315"/>
    </location>
</feature>
<evidence type="ECO:0000313" key="3">
    <source>
        <dbReference type="Proteomes" id="UP000694388"/>
    </source>
</evidence>
<dbReference type="OMA" id="CYLWYRS"/>
<organism evidence="2 3">
    <name type="scientific">Eptatretus burgeri</name>
    <name type="common">Inshore hagfish</name>
    <dbReference type="NCBI Taxonomy" id="7764"/>
    <lineage>
        <taxon>Eukaryota</taxon>
        <taxon>Metazoa</taxon>
        <taxon>Chordata</taxon>
        <taxon>Craniata</taxon>
        <taxon>Vertebrata</taxon>
        <taxon>Cyclostomata</taxon>
        <taxon>Myxini</taxon>
        <taxon>Myxiniformes</taxon>
        <taxon>Myxinidae</taxon>
        <taxon>Eptatretinae</taxon>
        <taxon>Eptatretus</taxon>
    </lineage>
</organism>
<dbReference type="InterPro" id="IPR045363">
    <property type="entry name" value="CERK_C"/>
</dbReference>
<dbReference type="AlphaFoldDB" id="A0A8C4Q811"/>
<reference evidence="2" key="2">
    <citation type="submission" date="2025-09" db="UniProtKB">
        <authorList>
            <consortium name="Ensembl"/>
        </authorList>
    </citation>
    <scope>IDENTIFICATION</scope>
</reference>
<dbReference type="PANTHER" id="PTHR12358">
    <property type="entry name" value="SPHINGOSINE KINASE"/>
    <property type="match status" value="1"/>
</dbReference>
<name>A0A8C4Q811_EPTBU</name>
<dbReference type="PANTHER" id="PTHR12358:SF26">
    <property type="entry name" value="CERAMIDE KINASE-LIKE PROTEIN"/>
    <property type="match status" value="1"/>
</dbReference>
<protein>
    <submittedName>
        <fullName evidence="2">Ceramide kinase-like</fullName>
    </submittedName>
</protein>
<dbReference type="GeneTree" id="ENSGT00940000157578"/>
<sequence length="568" mass="62823">MGSSVSPKPAWEKIEDRLDGSEILSSQSSLLDWKVAPGHSRLEPSDDHPRLLRGIFQLDQRSCDVVLDGERLHWSPIQPLESSFGGRRSGTRGKKTVNLCDVLSVKLHWQSGLEYTSIRILLGLTLFMCQRKSSRGDRLQECALHLNNASDDHCRMWHAHLRAVLDSFTNRPRSLKVIINSQCKRAPKLFEKKVLPLFNQADISTDVQVTDDADHASKVLHSCRLSEYDGVVCVGGDGTASVALQVLLCREQGEAWTNALDSPSAARLLLGIIPAGSNNVLATTLNGTNHARSAALHIILGHQRPVNVLALTQDGRPLRVAFTATLGFGGHSLAVAEHHQWLPAGRRKDFAVLRTITRLRPVDCEIAFLPSTNSGNQSNARTNTPQDEEQWTVMRGSFLNVNITAGPSSCGFGTCGVASRPHDGELVLDVVHKTSRVDFMKYLKHQGSRRYQFSQNRNTCQEAKRNTGYQNAAIIQQAFHPTVAHQLESPLVETFITRAVRVKVVKRNAVTSDGNVEESSSEQKAEWPAWWNVDGELLRDTGEIIFRVHSGLLTMYGGTTEETTSKCV</sequence>
<evidence type="ECO:0000259" key="1">
    <source>
        <dbReference type="PROSITE" id="PS50146"/>
    </source>
</evidence>
<dbReference type="InterPro" id="IPR016064">
    <property type="entry name" value="NAD/diacylglycerol_kinase_sf"/>
</dbReference>
<dbReference type="Gene3D" id="3.40.50.10330">
    <property type="entry name" value="Probable inorganic polyphosphate/atp-NAD kinase, domain 1"/>
    <property type="match status" value="1"/>
</dbReference>
<dbReference type="InterPro" id="IPR001206">
    <property type="entry name" value="Diacylglycerol_kinase_cat_dom"/>
</dbReference>
<keyword evidence="3" id="KW-1185">Reference proteome</keyword>
<dbReference type="InterPro" id="IPR050187">
    <property type="entry name" value="Lipid_Phosphate_FormReg"/>
</dbReference>
<dbReference type="Pfam" id="PF25382">
    <property type="entry name" value="PH_CERK"/>
    <property type="match status" value="1"/>
</dbReference>
<dbReference type="Ensembl" id="ENSEBUT00000011995.1">
    <property type="protein sequence ID" value="ENSEBUP00000011427.1"/>
    <property type="gene ID" value="ENSEBUG00000007327.1"/>
</dbReference>
<dbReference type="GO" id="GO:0016020">
    <property type="term" value="C:membrane"/>
    <property type="evidence" value="ECO:0007669"/>
    <property type="project" value="GOC"/>
</dbReference>
<dbReference type="Pfam" id="PF00781">
    <property type="entry name" value="DAGK_cat"/>
    <property type="match status" value="1"/>
</dbReference>
<dbReference type="InterPro" id="IPR057465">
    <property type="entry name" value="CERK_PH"/>
</dbReference>
<dbReference type="GO" id="GO:0006665">
    <property type="term" value="P:sphingolipid metabolic process"/>
    <property type="evidence" value="ECO:0007669"/>
    <property type="project" value="TreeGrafter"/>
</dbReference>
<reference evidence="2" key="1">
    <citation type="submission" date="2025-08" db="UniProtKB">
        <authorList>
            <consortium name="Ensembl"/>
        </authorList>
    </citation>
    <scope>IDENTIFICATION</scope>
</reference>
<evidence type="ECO:0000313" key="2">
    <source>
        <dbReference type="Ensembl" id="ENSEBUP00000011427.1"/>
    </source>
</evidence>
<dbReference type="PROSITE" id="PS50146">
    <property type="entry name" value="DAGK"/>
    <property type="match status" value="1"/>
</dbReference>
<dbReference type="Pfam" id="PF19280">
    <property type="entry name" value="CERK_C"/>
    <property type="match status" value="2"/>
</dbReference>
<dbReference type="SUPFAM" id="SSF111331">
    <property type="entry name" value="NAD kinase/diacylglycerol kinase-like"/>
    <property type="match status" value="1"/>
</dbReference>
<dbReference type="InterPro" id="IPR017438">
    <property type="entry name" value="ATP-NAD_kinase_N"/>
</dbReference>
<dbReference type="Gene3D" id="2.60.200.40">
    <property type="match status" value="1"/>
</dbReference>
<proteinExistence type="predicted"/>